<dbReference type="AlphaFoldDB" id="A0A1J0QXD4"/>
<feature type="domain" description="DUF4123" evidence="1">
    <location>
        <begin position="13"/>
        <end position="123"/>
    </location>
</feature>
<protein>
    <submittedName>
        <fullName evidence="2">DUF4123 domain protein</fullName>
    </submittedName>
</protein>
<proteinExistence type="predicted"/>
<dbReference type="InterPro" id="IPR025391">
    <property type="entry name" value="DUF4123"/>
</dbReference>
<dbReference type="Pfam" id="PF13503">
    <property type="entry name" value="DUF4123"/>
    <property type="match status" value="1"/>
</dbReference>
<evidence type="ECO:0000259" key="1">
    <source>
        <dbReference type="Pfam" id="PF13503"/>
    </source>
</evidence>
<gene>
    <name evidence="2" type="ORF">GIVchS12_ORF10</name>
</gene>
<accession>A0A1J0QXD4</accession>
<reference evidence="2" key="1">
    <citation type="journal article" date="2016" name="Sci. Rep.">
        <title>A genomic island in Vibrio cholerae with VPI-1 site-specific recombination characteristics contains CRISPR-Cas and type VI secretion modules.</title>
        <authorList>
            <person name="Labbate M."/>
            <person name="Orata F.D."/>
            <person name="Petty N.K."/>
            <person name="Jayatilleke N.D."/>
            <person name="King W.L."/>
            <person name="Kirchberger P.C."/>
            <person name="Allen C."/>
            <person name="Mann G."/>
            <person name="Mutreja A."/>
            <person name="Thomson N.R."/>
            <person name="Boucher Y."/>
            <person name="Charles I.G."/>
        </authorList>
    </citation>
    <scope>NUCLEOTIDE SEQUENCE</scope>
    <source>
        <strain evidence="2">S12</strain>
    </source>
</reference>
<sequence>MPGDELMRHLVNYAVVDRAVAPEFIAKVKESNNQHWCLFPEPIEEDFALVAPFLVLMTPELTTQLTTKNAPWGFFLQSEHDHKALRTHLRRLMNIEILQTKERLFFRYYDPRVLWAVLDGFEPLWLNHFLGPIQSVHTTFPQQRASDFEPMLTPYRPFGYEAFTPFPIEHTHYQAILAQCEQNLVDEVASMVGDKDKVFSKALVNQLIEWEISLPTHIKRVAQWCSDEKITSLLNFPKPWQTLLSNTQYPADYRIMRLQSEVRTTHVM</sequence>
<organism evidence="2">
    <name type="scientific">Vibrio cholerae</name>
    <dbReference type="NCBI Taxonomy" id="666"/>
    <lineage>
        <taxon>Bacteria</taxon>
        <taxon>Pseudomonadati</taxon>
        <taxon>Pseudomonadota</taxon>
        <taxon>Gammaproteobacteria</taxon>
        <taxon>Vibrionales</taxon>
        <taxon>Vibrionaceae</taxon>
        <taxon>Vibrio</taxon>
    </lineage>
</organism>
<dbReference type="EMBL" id="KU722393">
    <property type="protein sequence ID" value="APD68755.1"/>
    <property type="molecule type" value="Genomic_DNA"/>
</dbReference>
<name>A0A1J0QXD4_VIBCL</name>
<evidence type="ECO:0000313" key="2">
    <source>
        <dbReference type="EMBL" id="APD68755.1"/>
    </source>
</evidence>